<dbReference type="SUPFAM" id="SSF55073">
    <property type="entry name" value="Nucleotide cyclase"/>
    <property type="match status" value="1"/>
</dbReference>
<evidence type="ECO:0000313" key="3">
    <source>
        <dbReference type="EMBL" id="SHJ79850.1"/>
    </source>
</evidence>
<dbReference type="InterPro" id="IPR029787">
    <property type="entry name" value="Nucleotide_cyclase"/>
</dbReference>
<proteinExistence type="predicted"/>
<feature type="transmembrane region" description="Helical" evidence="1">
    <location>
        <begin position="40"/>
        <end position="61"/>
    </location>
</feature>
<feature type="transmembrane region" description="Helical" evidence="1">
    <location>
        <begin position="190"/>
        <end position="221"/>
    </location>
</feature>
<dbReference type="PANTHER" id="PTHR45138:SF9">
    <property type="entry name" value="DIGUANYLATE CYCLASE DGCM-RELATED"/>
    <property type="match status" value="1"/>
</dbReference>
<dbReference type="RefSeq" id="WP_072902900.1">
    <property type="nucleotide sequence ID" value="NZ_FRAD01000007.1"/>
</dbReference>
<dbReference type="InterPro" id="IPR043128">
    <property type="entry name" value="Rev_trsase/Diguanyl_cyclase"/>
</dbReference>
<dbReference type="InterPro" id="IPR050469">
    <property type="entry name" value="Diguanylate_Cyclase"/>
</dbReference>
<name>A0A1M6M903_9CLOT</name>
<sequence length="382" mass="44279">MNAYNIMYVCMDMVGIAILSLMYFNFGYKYIKKSEMDDKLFSVMLVLNILLLVTDMLMWLLNGKMFWGARNMNIASTVAYYIMHPMICCTWLLYCDYKIYEDVRRIKKRIIIYIMPILITLILIWKSFASPILFNISAENIYSRGKYYFVCVIINVMYFVHAYLVTILFLRKSKQILKKEKIKFLLKYPIVPIVGLIIQNLFLGVSVLWTSSAIALLIIYINLQNTKMTTDALTGINNRLTFESYIDYKIRYRNKGNLLFILMIDIDKFKSINDNYGHLVGDEALKDAAKILASSVKRSDFVARLGGDEFVVIGERGRETAVIDTIKTINDEIHKFTMESDKPYVLSMSIGYAVLAPNEIKSVDELTSEADERMYIQKQSTK</sequence>
<dbReference type="STRING" id="1121331.SAMN02745248_00945"/>
<evidence type="ECO:0000313" key="4">
    <source>
        <dbReference type="Proteomes" id="UP000183952"/>
    </source>
</evidence>
<gene>
    <name evidence="3" type="ORF">SAMN02745248_00945</name>
</gene>
<organism evidence="3 4">
    <name type="scientific">Hathewaya proteolytica DSM 3090</name>
    <dbReference type="NCBI Taxonomy" id="1121331"/>
    <lineage>
        <taxon>Bacteria</taxon>
        <taxon>Bacillati</taxon>
        <taxon>Bacillota</taxon>
        <taxon>Clostridia</taxon>
        <taxon>Eubacteriales</taxon>
        <taxon>Clostridiaceae</taxon>
        <taxon>Hathewaya</taxon>
    </lineage>
</organism>
<dbReference type="PANTHER" id="PTHR45138">
    <property type="entry name" value="REGULATORY COMPONENTS OF SENSORY TRANSDUCTION SYSTEM"/>
    <property type="match status" value="1"/>
</dbReference>
<dbReference type="Pfam" id="PF00990">
    <property type="entry name" value="GGDEF"/>
    <property type="match status" value="1"/>
</dbReference>
<dbReference type="EMBL" id="FRAD01000007">
    <property type="protein sequence ID" value="SHJ79850.1"/>
    <property type="molecule type" value="Genomic_DNA"/>
</dbReference>
<dbReference type="CDD" id="cd01949">
    <property type="entry name" value="GGDEF"/>
    <property type="match status" value="1"/>
</dbReference>
<feature type="transmembrane region" description="Helical" evidence="1">
    <location>
        <begin position="73"/>
        <end position="94"/>
    </location>
</feature>
<dbReference type="InterPro" id="IPR000160">
    <property type="entry name" value="GGDEF_dom"/>
</dbReference>
<feature type="transmembrane region" description="Helical" evidence="1">
    <location>
        <begin position="110"/>
        <end position="127"/>
    </location>
</feature>
<keyword evidence="4" id="KW-1185">Reference proteome</keyword>
<reference evidence="3 4" key="1">
    <citation type="submission" date="2016-11" db="EMBL/GenBank/DDBJ databases">
        <authorList>
            <person name="Jaros S."/>
            <person name="Januszkiewicz K."/>
            <person name="Wedrychowicz H."/>
        </authorList>
    </citation>
    <scope>NUCLEOTIDE SEQUENCE [LARGE SCALE GENOMIC DNA]</scope>
    <source>
        <strain evidence="3 4">DSM 3090</strain>
    </source>
</reference>
<dbReference type="PROSITE" id="PS50887">
    <property type="entry name" value="GGDEF"/>
    <property type="match status" value="1"/>
</dbReference>
<evidence type="ECO:0000259" key="2">
    <source>
        <dbReference type="PROSITE" id="PS50887"/>
    </source>
</evidence>
<keyword evidence="1" id="KW-0472">Membrane</keyword>
<feature type="transmembrane region" description="Helical" evidence="1">
    <location>
        <begin position="6"/>
        <end position="28"/>
    </location>
</feature>
<dbReference type="NCBIfam" id="TIGR00254">
    <property type="entry name" value="GGDEF"/>
    <property type="match status" value="1"/>
</dbReference>
<keyword evidence="1" id="KW-0812">Transmembrane</keyword>
<evidence type="ECO:0000256" key="1">
    <source>
        <dbReference type="SAM" id="Phobius"/>
    </source>
</evidence>
<protein>
    <submittedName>
        <fullName evidence="3">Diguanylate cyclase (GGDEF) domain-containing protein</fullName>
    </submittedName>
</protein>
<dbReference type="GO" id="GO:0052621">
    <property type="term" value="F:diguanylate cyclase activity"/>
    <property type="evidence" value="ECO:0007669"/>
    <property type="project" value="TreeGrafter"/>
</dbReference>
<dbReference type="OrthoDB" id="9805474at2"/>
<dbReference type="SMART" id="SM00267">
    <property type="entry name" value="GGDEF"/>
    <property type="match status" value="1"/>
</dbReference>
<dbReference type="Proteomes" id="UP000183952">
    <property type="component" value="Unassembled WGS sequence"/>
</dbReference>
<feature type="transmembrane region" description="Helical" evidence="1">
    <location>
        <begin position="147"/>
        <end position="170"/>
    </location>
</feature>
<keyword evidence="1" id="KW-1133">Transmembrane helix</keyword>
<dbReference type="AlphaFoldDB" id="A0A1M6M903"/>
<accession>A0A1M6M903</accession>
<dbReference type="Gene3D" id="3.30.70.270">
    <property type="match status" value="1"/>
</dbReference>
<feature type="domain" description="GGDEF" evidence="2">
    <location>
        <begin position="257"/>
        <end position="382"/>
    </location>
</feature>